<accession>A0A3B0ZC24</accession>
<evidence type="ECO:0000313" key="1">
    <source>
        <dbReference type="EMBL" id="VAW89111.1"/>
    </source>
</evidence>
<protein>
    <submittedName>
        <fullName evidence="1">Uncharacterized protein</fullName>
    </submittedName>
</protein>
<reference evidence="1" key="1">
    <citation type="submission" date="2018-06" db="EMBL/GenBank/DDBJ databases">
        <authorList>
            <person name="Zhirakovskaya E."/>
        </authorList>
    </citation>
    <scope>NUCLEOTIDE SEQUENCE</scope>
</reference>
<dbReference type="AlphaFoldDB" id="A0A3B0ZC24"/>
<gene>
    <name evidence="1" type="ORF">MNBD_GAMMA18-1977</name>
</gene>
<name>A0A3B0ZC24_9ZZZZ</name>
<dbReference type="EMBL" id="UOFP01000253">
    <property type="protein sequence ID" value="VAW89111.1"/>
    <property type="molecule type" value="Genomic_DNA"/>
</dbReference>
<dbReference type="AntiFam" id="ANF00041">
    <property type="entry name" value="Antisense to RNaseP"/>
</dbReference>
<sequence length="97" mass="10561">MQFKNGFRQVPPCLDKLGNQLKSESQPISRVLSWTTIHLGYALPHTSSNLPGNSAGHTIVPLFGLAPSGVYLAAERYRRRGALLPHHFNLTGAPKGT</sequence>
<proteinExistence type="predicted"/>
<organism evidence="1">
    <name type="scientific">hydrothermal vent metagenome</name>
    <dbReference type="NCBI Taxonomy" id="652676"/>
    <lineage>
        <taxon>unclassified sequences</taxon>
        <taxon>metagenomes</taxon>
        <taxon>ecological metagenomes</taxon>
    </lineage>
</organism>